<dbReference type="Pfam" id="PF25033">
    <property type="entry name" value="VPS13_M"/>
    <property type="match status" value="1"/>
</dbReference>
<evidence type="ECO:0000256" key="4">
    <source>
        <dbReference type="PIRNR" id="PIRNR037235"/>
    </source>
</evidence>
<dbReference type="GeneID" id="28724298"/>
<dbReference type="GO" id="GO:0045053">
    <property type="term" value="P:protein retention in Golgi apparatus"/>
    <property type="evidence" value="ECO:0007669"/>
    <property type="project" value="UniProtKB-UniRule"/>
</dbReference>
<evidence type="ECO:0000256" key="2">
    <source>
        <dbReference type="ARBA" id="ARBA00022448"/>
    </source>
</evidence>
<name>A0A0X8HT44_9SACH</name>
<keyword evidence="4" id="KW-0333">Golgi apparatus</keyword>
<feature type="domain" description="Chorein N-terminal" evidence="5">
    <location>
        <begin position="1"/>
        <end position="994"/>
    </location>
</feature>
<dbReference type="GO" id="GO:0006869">
    <property type="term" value="P:lipid transport"/>
    <property type="evidence" value="ECO:0007669"/>
    <property type="project" value="UniProtKB-KW"/>
</dbReference>
<dbReference type="GO" id="GO:0005794">
    <property type="term" value="C:Golgi apparatus"/>
    <property type="evidence" value="ECO:0007669"/>
    <property type="project" value="UniProtKB-UniRule"/>
</dbReference>
<dbReference type="Pfam" id="PF12624">
    <property type="entry name" value="VPS13_N"/>
    <property type="match status" value="1"/>
</dbReference>
<feature type="domain" description="VPS13-like middle region" evidence="6">
    <location>
        <begin position="1074"/>
        <end position="1859"/>
    </location>
</feature>
<keyword evidence="3 4" id="KW-0445">Lipid transport</keyword>
<dbReference type="STRING" id="45286.A0A0X8HT44"/>
<dbReference type="EMBL" id="CP014245">
    <property type="protein sequence ID" value="AMD21022.1"/>
    <property type="molecule type" value="Genomic_DNA"/>
</dbReference>
<comment type="similarity">
    <text evidence="1 4">Belongs to the VPS13 family.</text>
</comment>
<evidence type="ECO:0000313" key="10">
    <source>
        <dbReference type="Proteomes" id="UP000243052"/>
    </source>
</evidence>
<protein>
    <recommendedName>
        <fullName evidence="4">Vacuolar protein sorting-associated protein</fullName>
    </recommendedName>
</protein>
<dbReference type="PIRSF" id="PIRSF037235">
    <property type="entry name" value="VPS13_fungi"/>
    <property type="match status" value="1"/>
</dbReference>
<evidence type="ECO:0000313" key="9">
    <source>
        <dbReference type="EMBL" id="AMD21022.1"/>
    </source>
</evidence>
<gene>
    <name evidence="9" type="ORF">AW171_hschr52955</name>
</gene>
<evidence type="ECO:0000256" key="3">
    <source>
        <dbReference type="ARBA" id="ARBA00023055"/>
    </source>
</evidence>
<feature type="domain" description="Intermembrane lipid transfer protein VPS13-like C-terminal" evidence="8">
    <location>
        <begin position="2987"/>
        <end position="3089"/>
    </location>
</feature>
<dbReference type="PANTHER" id="PTHR16166">
    <property type="entry name" value="VACUOLAR PROTEIN SORTING-ASSOCIATED PROTEIN VPS13"/>
    <property type="match status" value="1"/>
</dbReference>
<dbReference type="GO" id="GO:0045324">
    <property type="term" value="P:late endosome to vacuole transport"/>
    <property type="evidence" value="ECO:0007669"/>
    <property type="project" value="UniProtKB-UniRule"/>
</dbReference>
<dbReference type="GO" id="GO:0007005">
    <property type="term" value="P:mitochondrion organization"/>
    <property type="evidence" value="ECO:0007669"/>
    <property type="project" value="TreeGrafter"/>
</dbReference>
<reference evidence="9 10" key="1">
    <citation type="submission" date="2016-01" db="EMBL/GenBank/DDBJ databases">
        <title>Genome sequence of the yeast Holleya sinecauda.</title>
        <authorList>
            <person name="Dietrich F.S."/>
        </authorList>
    </citation>
    <scope>NUCLEOTIDE SEQUENCE [LARGE SCALE GENOMIC DNA]</scope>
    <source>
        <strain evidence="9 10">ATCC 58844</strain>
    </source>
</reference>
<dbReference type="Pfam" id="PF25037">
    <property type="entry name" value="VPS13_C"/>
    <property type="match status" value="1"/>
</dbReference>
<sequence>MLESLAAGLLNRFLGSYVENFDPKQLNVGIWSGDVKLRNLKLRKESLDALNLPIDVLFGFLGVLTLSVPWSNLKNEPVKIVIENVYMICSPRDVVNIDPAEQAERELRSKLQRLARLEAITQSRYVASGGSSKNLSFTQSLLTKIVDNLQVKILNIHVRYEDTKCIFSEKPYTLGATLSELSAISTDSNWKPSFISITQIITHKLMNLDSICVYWNTNCKSILDDDQNVVIAKLKEAIASSNEIPEHQFILRPVSGTGKLTLNKQGSTEEQAHIVAQLFFDEFGVELDDCQYQELLHTICRFHWYQKTLKYKQSRPSFSPMENPKGYFKYIAECVLSETHQRNYRSSWEYIRERRLKRNEYVELWKKKVRLGNVENPQLEAKDEEALLKLHKELDYDDIKFFRALARREFAKDKMKEESSPEPTQKTAQCGGWFSSWWGSSSNTNSSDDDLSITEEQKKELYDAIDFDENQRVLDAIDLPRDRVKMRITSLLNKGALVVKHRSKQYNLCEVIFGQCAAEFLQRPDSFVAKFELREMRIEDGSPNTLYRHILSVSDYQKDRIGSRVSSATEPFFQVFFENNPLDESADTYLNIKLGSMLVFYHTNYLNELLKFFNPPKKHWDIITAIMNAAESTVEGWTTQTRLGLQALLEEHKTLNLVFDASSPTFIVPLNPQEWSSPCAVLDAGEMHIESDLVPKERIREITNLSVQEYNKQPSEQLKRLMFDRFHLYLKDTQFLIGPDIKSTISSLSIRRRDNQFCILDRMELEFIFDVSIFPKALNLPRMKTSGKLPNLNLYLNDFQYKILMQLADKCIPTLSDVEEVGEETPEDYEQFVFLDEFRQQRLSDRDKEVAMLRQTERMLEQMNPAELNQSVFELDLKVDSAQLTLLKCVDGATMKSQKLVQLYGKDLLLEMKTMAKEMHLDLHLKSLDLEDFIEYYNMPEFKKLITSYNVSSDETKDLFQMSYHKTQRIVRYADTLIEVFDHDIDLTMAGLKFVLSPKSILTLINYALNTFTDPTAVLPEDVLRHNEPDTVDAPGKINMKLSMDGITVVLNDDSIQLVSLELSAAELLLFILPESMKASAKLGGLQLTDKISEDLPEDSIFRQLISMNGNEVVELVYETFDPTNNPHDYTSRLDYKTGSMTVNVVEQSLHKIINYFAKFQKMKGLFDRARLAAYDQAGNLDVVNNMKLNVLVYAPVIRFPKFIDPSTGKYDDVTFFLGELFIENTFINGGNGLLNRIKTGIRRGKFTSLFNLENNEIQKLYMMDDLDLHFDIDNDPNAKGSDPVFKVRGYFEPFSSKITELQLQFMFLLSTTLAESLTIDEIKETDDMEFAAINASSVIGPDAQYKASYDVFKDSKVAEVPDPKGILCDVAFDAPSVSLTLFNQTNNTTEVNGLAITDIRLHDFGLRMSLTYDGTLKAEVHIAAFTVEDIRTSKDNKHTMLIPKIDGDSYQFMASLTKNTVDSKETIDIAVTVDSPKVILAMDYLFALKAFFDSAFNVKGPSRLPGNADRKFLVDEAAMNSTKLECDTVSLIQYSINVINSQVILLADPSKVDSEAVVFAVGQLLLSYQNLSSLFINNMGMFLCKMGSSNEDKIRLLDDCSSTLFIDGRGSAKNKLLTEIQGSIGNIVMRLSLTDIRLAISIFNKAMALAKDNGLLRKDSKEEQATLATRYGRFSKDFKEKIKRYAPSIVSSVSDASKHSNHYQPAPEVVLKAENMDISFAGMRLVLIGDVHELPILDFNIKPFTIDAKDWSSNIEAVATIETYINVFNYSRSSWEYLIEAFPITFHATKGGDNDASFLFEIVSNKVAEITLSTRTIALLSNISDSLFTSTDYNFSSRGAEKPYKVFNDTGLELNIWIRDDSMPDNRRQLTTLPNGTTIPWEFEDWRAVRESLDTDNSKNILFVEISNSTYNTIIEVDATEEGEKLHKLYPAVNSVHSRLVTDLKLCENNVKLITIRSSLLIENATYTTLQLKIGPDNKNVCIIDPGEKRSVPVDFIYTSRILVRPVNGTPYRWSSSFIFWDGLLKKGPRALYCESFESESKFHLEAEARCDDHEPLTKVYPHMTIVISSPLIIENLLPFDMNFLLFSRSTRTKNCKLLKKGEKVPIHDISLEDFLLFCVQPEDEGFKWSNEIIINSPRNSEMTPETRIQLKHETGQKVNLRLYYHQIEGMRAKLISVYSPYVIVNKTERDLYIEGDRQCGILQSPTFIKDGKRFSRPKLFSFDKSDSNKNRARIRFKGSAPSIPTSFEAIGQTVDVTMDIPNKDKECNIGIYVTEGFGKYGLTKVVEIQPRYVMRNKLDFDILITESEYSEGVSSLAPGCSMPLYKLKNTVNKQLRIKFLGSDSIWAQPFMIKDIGTTYLKVLRQSTGHMLLRIDIYLDNATLFIEVNDANDKWPFSVRNFSDHEFIFWQRDPKIVEDDDDDLGYNRDYDSRGYTPIYYKVPPKSVMPYAWDYPSARQKKLIIHARNRRREIDLNEIGNLKPMRLPGANKTSPPVIVDFNIVMDNGIQALVITNYKEELSLYKLRNHQSNSSSLSGSNTNEGFEVNDNDNEIKMRVSVAFQGVGISLVNSSRLQELLYVSMKGLEVRYNNSEIYQTLTWKLKWIQIDNQLFGGIYQNILYPTRIPNTTKEINVHPALSGSISKVKDSTHSSLNFKFATVLLQEMTLQLDEDFLFALIDFFKIPGASWQKTIPDILCPDICELSEPRKTHSELDVYFEMLHIQPTLLHLSFVRTERLNADEEGKKAHGTSAVMFFLNVLTMALGNVNNAPIKLSSLMMENVRVSMPALLEVIQAHYGQQFFYQLHKILGSADFLGNPVGLFNTISSGVKDLFYEPYQGYIMNDRPQELGISLAKGGLSFMKKSVFGLSDSFSRLTGSMAKGLSVATRDTAFQDRRRLQQQQRGAVGFAASASSFMNTIGSGISGIALDPYKGASKEGPTGFLKGLGKGIIGLPTKTAIGVLDLASNVSEGIRNTTTMMDGGNIDRVRLPRHIGLEKVIKPYNQREAQGQFWLKTANGGQFLYDQYVGHLVLRREGNVVLVSLSRIIRISLSTREVIHQANFTDVAGIRLSKNGLHVVLRNPMNNQLFFACTDAEERRYLYNIVAVAVTEFNQRYDNEL</sequence>
<dbReference type="GO" id="GO:0006623">
    <property type="term" value="P:protein targeting to vacuole"/>
    <property type="evidence" value="ECO:0007669"/>
    <property type="project" value="TreeGrafter"/>
</dbReference>
<feature type="domain" description="Vacuolar protein sorting-associated protein 13 VPS13 adaptor binding" evidence="7">
    <location>
        <begin position="1886"/>
        <end position="2460"/>
    </location>
</feature>
<dbReference type="InterPro" id="IPR026854">
    <property type="entry name" value="VPS13_N"/>
</dbReference>
<dbReference type="OrthoDB" id="428159at2759"/>
<keyword evidence="10" id="KW-1185">Reference proteome</keyword>
<dbReference type="InterPro" id="IPR026847">
    <property type="entry name" value="VPS13"/>
</dbReference>
<dbReference type="InterPro" id="IPR056747">
    <property type="entry name" value="VPS13-like_M"/>
</dbReference>
<dbReference type="InterPro" id="IPR009543">
    <property type="entry name" value="VPS13_VAB"/>
</dbReference>
<comment type="function">
    <text evidence="4">Mediates the transfer of lipids between membranes at organelle contact sites. May play a role in mitochondrial lipid homeostasis.</text>
</comment>
<organism evidence="9 10">
    <name type="scientific">Eremothecium sinecaudum</name>
    <dbReference type="NCBI Taxonomy" id="45286"/>
    <lineage>
        <taxon>Eukaryota</taxon>
        <taxon>Fungi</taxon>
        <taxon>Dikarya</taxon>
        <taxon>Ascomycota</taxon>
        <taxon>Saccharomycotina</taxon>
        <taxon>Saccharomycetes</taxon>
        <taxon>Saccharomycetales</taxon>
        <taxon>Saccharomycetaceae</taxon>
        <taxon>Eremothecium</taxon>
    </lineage>
</organism>
<evidence type="ECO:0000259" key="6">
    <source>
        <dbReference type="Pfam" id="PF25033"/>
    </source>
</evidence>
<dbReference type="Pfam" id="PF25036">
    <property type="entry name" value="VPS13_VAB"/>
    <property type="match status" value="1"/>
</dbReference>
<proteinExistence type="inferred from homology"/>
<dbReference type="Proteomes" id="UP000243052">
    <property type="component" value="Chromosome v"/>
</dbReference>
<keyword evidence="2 4" id="KW-0813">Transport</keyword>
<evidence type="ECO:0000259" key="8">
    <source>
        <dbReference type="Pfam" id="PF25037"/>
    </source>
</evidence>
<evidence type="ECO:0000256" key="1">
    <source>
        <dbReference type="ARBA" id="ARBA00006545"/>
    </source>
</evidence>
<evidence type="ECO:0000259" key="7">
    <source>
        <dbReference type="Pfam" id="PF25036"/>
    </source>
</evidence>
<dbReference type="PANTHER" id="PTHR16166:SF93">
    <property type="entry name" value="INTERMEMBRANE LIPID TRANSFER PROTEIN VPS13"/>
    <property type="match status" value="1"/>
</dbReference>
<dbReference type="InterPro" id="IPR017148">
    <property type="entry name" value="VPS13_fungi"/>
</dbReference>
<accession>A0A0X8HT44</accession>
<evidence type="ECO:0000259" key="5">
    <source>
        <dbReference type="Pfam" id="PF12624"/>
    </source>
</evidence>
<dbReference type="RefSeq" id="XP_017988018.1">
    <property type="nucleotide sequence ID" value="XM_018132701.1"/>
</dbReference>
<dbReference type="InterPro" id="IPR056748">
    <property type="entry name" value="VPS13-like_C"/>
</dbReference>